<evidence type="ECO:0000313" key="2">
    <source>
        <dbReference type="Proteomes" id="UP000254792"/>
    </source>
</evidence>
<gene>
    <name evidence="1" type="ORF">SALLE_v1c07310</name>
</gene>
<reference evidence="1 2" key="1">
    <citation type="submission" date="2018-07" db="EMBL/GenBank/DDBJ databases">
        <title>Complete genome sequence of Spiroplasma alleghenense PLHS-1 (ATCC 51752).</title>
        <authorList>
            <person name="Chou L."/>
            <person name="Lee T.-Y."/>
            <person name="Tsai Y.-M."/>
            <person name="Kuo C.-H."/>
        </authorList>
    </citation>
    <scope>NUCLEOTIDE SEQUENCE [LARGE SCALE GENOMIC DNA]</scope>
    <source>
        <strain evidence="1 2">PLHS-1</strain>
    </source>
</reference>
<protein>
    <submittedName>
        <fullName evidence="1">Uncharacterized protein</fullName>
    </submittedName>
</protein>
<keyword evidence="2" id="KW-1185">Reference proteome</keyword>
<accession>A0A345Z472</accession>
<dbReference type="AlphaFoldDB" id="A0A345Z472"/>
<dbReference type="RefSeq" id="WP_115558301.1">
    <property type="nucleotide sequence ID" value="NZ_CP031376.1"/>
</dbReference>
<dbReference type="EMBL" id="CP031376">
    <property type="protein sequence ID" value="AXK51401.1"/>
    <property type="molecule type" value="Genomic_DNA"/>
</dbReference>
<sequence>MEQNRIIQFESITQVIQEKGYFVFLANDALYATNGIDVVTWDSAQLVGKVEEVFALIPKWIKFFKSSLITNKDQTLKRNAPMINPTQSRVVKMNISYQGDLENANKQEEEYLVFTKNNQTW</sequence>
<name>A0A345Z472_9MOLU</name>
<proteinExistence type="predicted"/>
<dbReference type="OrthoDB" id="9920044at2"/>
<dbReference type="Proteomes" id="UP000254792">
    <property type="component" value="Chromosome"/>
</dbReference>
<dbReference type="KEGG" id="salx:SALLE_v1c07310"/>
<evidence type="ECO:0000313" key="1">
    <source>
        <dbReference type="EMBL" id="AXK51401.1"/>
    </source>
</evidence>
<organism evidence="1 2">
    <name type="scientific">Spiroplasma alleghenense</name>
    <dbReference type="NCBI Taxonomy" id="216931"/>
    <lineage>
        <taxon>Bacteria</taxon>
        <taxon>Bacillati</taxon>
        <taxon>Mycoplasmatota</taxon>
        <taxon>Mollicutes</taxon>
        <taxon>Entomoplasmatales</taxon>
        <taxon>Spiroplasmataceae</taxon>
        <taxon>Spiroplasma</taxon>
    </lineage>
</organism>